<comment type="caution">
    <text evidence="3">The sequence shown here is derived from an EMBL/GenBank/DDBJ whole genome shotgun (WGS) entry which is preliminary data.</text>
</comment>
<dbReference type="SUPFAM" id="SSF52200">
    <property type="entry name" value="Toll/Interleukin receptor TIR domain"/>
    <property type="match status" value="1"/>
</dbReference>
<proteinExistence type="predicted"/>
<evidence type="ECO:0000313" key="3">
    <source>
        <dbReference type="EMBL" id="KUM86142.1"/>
    </source>
</evidence>
<dbReference type="Gene3D" id="3.40.50.10140">
    <property type="entry name" value="Toll/interleukin-1 receptor homology (TIR) domain"/>
    <property type="match status" value="1"/>
</dbReference>
<organism evidence="3 4">
    <name type="scientific">Streptomyces pseudovenezuelae</name>
    <dbReference type="NCBI Taxonomy" id="67350"/>
    <lineage>
        <taxon>Bacteria</taxon>
        <taxon>Bacillati</taxon>
        <taxon>Actinomycetota</taxon>
        <taxon>Actinomycetes</taxon>
        <taxon>Kitasatosporales</taxon>
        <taxon>Streptomycetaceae</taxon>
        <taxon>Streptomyces</taxon>
        <taxon>Streptomyces aurantiacus group</taxon>
    </lineage>
</organism>
<dbReference type="GO" id="GO:0007165">
    <property type="term" value="P:signal transduction"/>
    <property type="evidence" value="ECO:0007669"/>
    <property type="project" value="InterPro"/>
</dbReference>
<evidence type="ECO:0000259" key="2">
    <source>
        <dbReference type="PROSITE" id="PS50104"/>
    </source>
</evidence>
<dbReference type="Proteomes" id="UP000053039">
    <property type="component" value="Unassembled WGS sequence"/>
</dbReference>
<feature type="region of interest" description="Disordered" evidence="1">
    <location>
        <begin position="1"/>
        <end position="25"/>
    </location>
</feature>
<dbReference type="EMBL" id="LMWM01000027">
    <property type="protein sequence ID" value="KUM86142.1"/>
    <property type="molecule type" value="Genomic_DNA"/>
</dbReference>
<dbReference type="InterPro" id="IPR000157">
    <property type="entry name" value="TIR_dom"/>
</dbReference>
<evidence type="ECO:0000256" key="1">
    <source>
        <dbReference type="SAM" id="MobiDB-lite"/>
    </source>
</evidence>
<dbReference type="PROSITE" id="PS50104">
    <property type="entry name" value="TIR"/>
    <property type="match status" value="1"/>
</dbReference>
<protein>
    <recommendedName>
        <fullName evidence="2">TIR domain-containing protein</fullName>
    </recommendedName>
</protein>
<dbReference type="InterPro" id="IPR035897">
    <property type="entry name" value="Toll_tir_struct_dom_sf"/>
</dbReference>
<reference evidence="3 4" key="1">
    <citation type="submission" date="2015-10" db="EMBL/GenBank/DDBJ databases">
        <title>Draft genome sequence of Streptomyces pseudovenezuelae DSM 40212, type strain for the species Streptomyces pseudovenezuelae.</title>
        <authorList>
            <person name="Ruckert C."/>
            <person name="Winkler A."/>
            <person name="Kalinowski J."/>
            <person name="Kampfer P."/>
            <person name="Glaeser S."/>
        </authorList>
    </citation>
    <scope>NUCLEOTIDE SEQUENCE [LARGE SCALE GENOMIC DNA]</scope>
    <source>
        <strain evidence="3 4">DSM 40212</strain>
    </source>
</reference>
<accession>A0A101N405</accession>
<name>A0A101N405_9ACTN</name>
<evidence type="ECO:0000313" key="4">
    <source>
        <dbReference type="Proteomes" id="UP000053039"/>
    </source>
</evidence>
<gene>
    <name evidence="3" type="ORF">AQI94_24265</name>
</gene>
<feature type="domain" description="TIR" evidence="2">
    <location>
        <begin position="24"/>
        <end position="189"/>
    </location>
</feature>
<dbReference type="AlphaFoldDB" id="A0A101N405"/>
<sequence length="463" mass="50935">MSAPLLPADETDDKGHPSGSSFGERGLVFLSHSSRIRTERELGENDSLRDHQHRKNYLINLLTTLDTGLPRLGFQAWLDKKNLEEGEGFDTLIYDALARCRAAVILIDRDALDSSYVLAEATILNFRRTVGDPIHILPVLLGDVTDNDVNASKLGRILRLDSLLPLRPTAGKTDDTSVEPTADEIAQALDRSVTRCDTADSPTQRWIDNVSSYLAGASEDALLRAAKAIGVDPDLWLTTRRKPRALAAAFLSCGPRPVYRALQELVPQLEPHRVQRAVAHVQPLWVELDAAQAVMAATSLSAPDHVVGLPTRAIRLGVTLAERATMGDFQYPVRSIPEITGEDPINELVTRCDHSLRDELNLSHHYTREQLTAQLDDLKGAFVVLRCDGVDPATARAVMDGLRRIYRGIVIVALAPTGHRLWQAGNVKPAYESFTQAKEDAARKYVSDTAQLANDLIEVDSDD</sequence>
<dbReference type="Pfam" id="PF13676">
    <property type="entry name" value="TIR_2"/>
    <property type="match status" value="1"/>
</dbReference>